<evidence type="ECO:0000313" key="2">
    <source>
        <dbReference type="Proteomes" id="UP000326641"/>
    </source>
</evidence>
<dbReference type="EMBL" id="UXAT02000053">
    <property type="protein sequence ID" value="VUX47845.1"/>
    <property type="molecule type" value="Genomic_DNA"/>
</dbReference>
<proteinExistence type="predicted"/>
<organism evidence="1 2">
    <name type="scientific">Candidatus Defluviicoccus seviourii</name>
    <dbReference type="NCBI Taxonomy" id="2565273"/>
    <lineage>
        <taxon>Bacteria</taxon>
        <taxon>Pseudomonadati</taxon>
        <taxon>Pseudomonadota</taxon>
        <taxon>Alphaproteobacteria</taxon>
        <taxon>Rhodospirillales</taxon>
        <taxon>Rhodospirillaceae</taxon>
        <taxon>Defluviicoccus</taxon>
    </lineage>
</organism>
<keyword evidence="2" id="KW-1185">Reference proteome</keyword>
<comment type="caution">
    <text evidence="1">The sequence shown here is derived from an EMBL/GenBank/DDBJ whole genome shotgun (WGS) entry which is preliminary data.</text>
</comment>
<dbReference type="InterPro" id="IPR018755">
    <property type="entry name" value="Phage_Mu_Gp48"/>
</dbReference>
<reference evidence="1" key="1">
    <citation type="submission" date="2018-11" db="EMBL/GenBank/DDBJ databases">
        <authorList>
            <person name="Onetto C."/>
        </authorList>
    </citation>
    <scope>NUCLEOTIDE SEQUENCE [LARGE SCALE GENOMIC DNA]</scope>
</reference>
<dbReference type="Proteomes" id="UP000326641">
    <property type="component" value="Unassembled WGS sequence"/>
</dbReference>
<protein>
    <submittedName>
        <fullName evidence="1">Uncharacterized protein</fullName>
    </submittedName>
</protein>
<name>A0A564WHA1_9PROT</name>
<sequence>MAVFTDGRYAGTPAGDYLTAPDGRLLLLPGLGDQPTPAAPVQPDPWLPADREVAYGAGIAQITPVGAAWCRAPGSVLMGLLGAIGAVLARLHTAAEQTLGQAIPERARSMLPELEASVGLPTPCLPELAPTLPARAAEAALRWRAIGGAAPAYFVALARSAGFVTRITEYRPSRFGQPLFGGSLVDAAASQWWKLSVESDGGGGAFGFGDNRFGESFAWPGRIDALKCLITAAMPAHTRVAYEEVAPGSIAPLPGEASALPDGGYLIDAGGGYLVAGGNAFLIIG</sequence>
<gene>
    <name evidence="1" type="ORF">DF3PA_80005</name>
</gene>
<accession>A0A564WHA1</accession>
<dbReference type="Pfam" id="PF10076">
    <property type="entry name" value="Phage_Mu_Gp48"/>
    <property type="match status" value="1"/>
</dbReference>
<evidence type="ECO:0000313" key="1">
    <source>
        <dbReference type="EMBL" id="VUX47845.1"/>
    </source>
</evidence>
<dbReference type="AlphaFoldDB" id="A0A564WHA1"/>